<protein>
    <submittedName>
        <fullName evidence="2">Uncharacterized protein</fullName>
    </submittedName>
</protein>
<accession>A0ABU6QS04</accession>
<gene>
    <name evidence="2" type="ORF">PIB30_078471</name>
</gene>
<dbReference type="Proteomes" id="UP001341840">
    <property type="component" value="Unassembled WGS sequence"/>
</dbReference>
<sequence>MLMIRAAHVSPSKVPSRRKRPFRRGCLPVPSPHLSSLLSATELSWPPHLPCQTVADGAVEGEATLISVLRRPALTKLRSPPSSSFAAPPRRRCVSAASRILNSQ</sequence>
<evidence type="ECO:0000313" key="3">
    <source>
        <dbReference type="Proteomes" id="UP001341840"/>
    </source>
</evidence>
<keyword evidence="3" id="KW-1185">Reference proteome</keyword>
<evidence type="ECO:0000256" key="1">
    <source>
        <dbReference type="SAM" id="MobiDB-lite"/>
    </source>
</evidence>
<feature type="non-terminal residue" evidence="2">
    <location>
        <position position="104"/>
    </location>
</feature>
<evidence type="ECO:0000313" key="2">
    <source>
        <dbReference type="EMBL" id="MED6114237.1"/>
    </source>
</evidence>
<proteinExistence type="predicted"/>
<dbReference type="EMBL" id="JASCZI010001085">
    <property type="protein sequence ID" value="MED6114237.1"/>
    <property type="molecule type" value="Genomic_DNA"/>
</dbReference>
<organism evidence="2 3">
    <name type="scientific">Stylosanthes scabra</name>
    <dbReference type="NCBI Taxonomy" id="79078"/>
    <lineage>
        <taxon>Eukaryota</taxon>
        <taxon>Viridiplantae</taxon>
        <taxon>Streptophyta</taxon>
        <taxon>Embryophyta</taxon>
        <taxon>Tracheophyta</taxon>
        <taxon>Spermatophyta</taxon>
        <taxon>Magnoliopsida</taxon>
        <taxon>eudicotyledons</taxon>
        <taxon>Gunneridae</taxon>
        <taxon>Pentapetalae</taxon>
        <taxon>rosids</taxon>
        <taxon>fabids</taxon>
        <taxon>Fabales</taxon>
        <taxon>Fabaceae</taxon>
        <taxon>Papilionoideae</taxon>
        <taxon>50 kb inversion clade</taxon>
        <taxon>dalbergioids sensu lato</taxon>
        <taxon>Dalbergieae</taxon>
        <taxon>Pterocarpus clade</taxon>
        <taxon>Stylosanthes</taxon>
    </lineage>
</organism>
<comment type="caution">
    <text evidence="2">The sequence shown here is derived from an EMBL/GenBank/DDBJ whole genome shotgun (WGS) entry which is preliminary data.</text>
</comment>
<reference evidence="2 3" key="1">
    <citation type="journal article" date="2023" name="Plants (Basel)">
        <title>Bridging the Gap: Combining Genomics and Transcriptomics Approaches to Understand Stylosanthes scabra, an Orphan Legume from the Brazilian Caatinga.</title>
        <authorList>
            <person name="Ferreira-Neto J.R.C."/>
            <person name="da Silva M.D."/>
            <person name="Binneck E."/>
            <person name="de Melo N.F."/>
            <person name="da Silva R.H."/>
            <person name="de Melo A.L.T.M."/>
            <person name="Pandolfi V."/>
            <person name="Bustamante F.O."/>
            <person name="Brasileiro-Vidal A.C."/>
            <person name="Benko-Iseppon A.M."/>
        </authorList>
    </citation>
    <scope>NUCLEOTIDE SEQUENCE [LARGE SCALE GENOMIC DNA]</scope>
    <source>
        <tissue evidence="2">Leaves</tissue>
    </source>
</reference>
<name>A0ABU6QS04_9FABA</name>
<feature type="region of interest" description="Disordered" evidence="1">
    <location>
        <begin position="1"/>
        <end position="25"/>
    </location>
</feature>